<dbReference type="EMBL" id="NRSD01000041">
    <property type="protein sequence ID" value="MBK1646848.1"/>
    <property type="molecule type" value="Genomic_DNA"/>
</dbReference>
<protein>
    <submittedName>
        <fullName evidence="1">Uncharacterized protein</fullName>
    </submittedName>
</protein>
<comment type="caution">
    <text evidence="1">The sequence shown here is derived from an EMBL/GenBank/DDBJ whole genome shotgun (WGS) entry which is preliminary data.</text>
</comment>
<evidence type="ECO:0000313" key="1">
    <source>
        <dbReference type="EMBL" id="MBK1646848.1"/>
    </source>
</evidence>
<proteinExistence type="predicted"/>
<dbReference type="AlphaFoldDB" id="A0A9X1BBH1"/>
<reference evidence="1 2" key="1">
    <citation type="journal article" date="2020" name="Microorganisms">
        <title>Osmotic Adaptation and Compatible Solute Biosynthesis of Phototrophic Bacteria as Revealed from Genome Analyses.</title>
        <authorList>
            <person name="Imhoff J.F."/>
            <person name="Rahn T."/>
            <person name="Kunzel S."/>
            <person name="Keller A."/>
            <person name="Neulinger S.C."/>
        </authorList>
    </citation>
    <scope>NUCLEOTIDE SEQUENCE [LARGE SCALE GENOMIC DNA]</scope>
    <source>
        <strain evidence="1 2">DSM 21303</strain>
    </source>
</reference>
<gene>
    <name evidence="1" type="ORF">CKO25_19880</name>
</gene>
<evidence type="ECO:0000313" key="2">
    <source>
        <dbReference type="Proteomes" id="UP001138802"/>
    </source>
</evidence>
<dbReference type="Proteomes" id="UP001138802">
    <property type="component" value="Unassembled WGS sequence"/>
</dbReference>
<name>A0A9X1BBH1_9GAMM</name>
<accession>A0A9X1BBH1</accession>
<sequence>MAPDSIMASRSPASWEVCRSQVFDDLVARGQREGDASGYVGASGSGARDDILAACGHQPMTRQACNDAYQNAYLPCHERARTEKQYGLAMVELADVNMFNPAIMSKEKVESLCRAQGPINRDRFGALLCGE</sequence>
<organism evidence="1 2">
    <name type="scientific">Thiocapsa imhoffii</name>
    <dbReference type="NCBI Taxonomy" id="382777"/>
    <lineage>
        <taxon>Bacteria</taxon>
        <taxon>Pseudomonadati</taxon>
        <taxon>Pseudomonadota</taxon>
        <taxon>Gammaproteobacteria</taxon>
        <taxon>Chromatiales</taxon>
        <taxon>Chromatiaceae</taxon>
        <taxon>Thiocapsa</taxon>
    </lineage>
</organism>
<keyword evidence="2" id="KW-1185">Reference proteome</keyword>